<accession>Q2UZA6</accession>
<dbReference type="Pfam" id="PF13700">
    <property type="entry name" value="DUF4158"/>
    <property type="match status" value="1"/>
</dbReference>
<dbReference type="InterPro" id="IPR025296">
    <property type="entry name" value="DUF4158"/>
</dbReference>
<feature type="domain" description="Tn3 transposase DDE" evidence="6">
    <location>
        <begin position="637"/>
        <end position="1032"/>
    </location>
</feature>
<proteinExistence type="inferred from homology"/>
<dbReference type="Pfam" id="PF01526">
    <property type="entry name" value="DDE_Tnp_Tn3"/>
    <property type="match status" value="1"/>
</dbReference>
<dbReference type="InterPro" id="IPR002513">
    <property type="entry name" value="Tn3_Tnp_DDE_dom"/>
</dbReference>
<evidence type="ECO:0000256" key="4">
    <source>
        <dbReference type="ARBA" id="ARBA00023172"/>
    </source>
</evidence>
<evidence type="ECO:0000259" key="6">
    <source>
        <dbReference type="Pfam" id="PF01526"/>
    </source>
</evidence>
<keyword evidence="4" id="KW-0233">DNA recombination</keyword>
<comment type="similarity">
    <text evidence="1">Belongs to the transposase 7 family.</text>
</comment>
<dbReference type="AlphaFoldDB" id="Q2UZA6"/>
<dbReference type="InterPro" id="IPR047653">
    <property type="entry name" value="Tn3-like_transpos"/>
</dbReference>
<dbReference type="GO" id="GO:0006313">
    <property type="term" value="P:DNA transposition"/>
    <property type="evidence" value="ECO:0007669"/>
    <property type="project" value="InterPro"/>
</dbReference>
<evidence type="ECO:0000256" key="3">
    <source>
        <dbReference type="ARBA" id="ARBA00023125"/>
    </source>
</evidence>
<keyword evidence="3" id="KW-0238">DNA-binding</keyword>
<feature type="region of interest" description="Disordered" evidence="5">
    <location>
        <begin position="1040"/>
        <end position="1065"/>
    </location>
</feature>
<evidence type="ECO:0000259" key="7">
    <source>
        <dbReference type="Pfam" id="PF13700"/>
    </source>
</evidence>
<sequence>MPRWGSRKIVDHGRRAAIVRRVPVEFLTDEQAEAYGKFAEEPTRPELERFFFLDDVDRDLIALRRTKHHQLGFALQMCTVRYIGLFLEDPLDVPWPVVEHLAAQLGIEDPSCVKRYAERRQTLYDHAWEIRDAYGYHPYEDPEWGRRFRTFLHGRAWTHAEGPVALFNQAVGWLRRNRVLLPGVSVLARQVSEARTIAEKRLHATVARAAVRADRELPGQLVATLVTSEGKRFSELERLRRPPTRTTGTAFARALERVDEIGAFGLGRVRLNKIPPNRLAALARYGLGSKAAGLERAAEPKRTAMLTAVMRHLEAKAIDEALDLFQVLMATRLISTAKRATDKERLSTLPQLEKASRTLARAAKVLFEELELVETHGADLDTAALWRAVEEVAPRSAVMSAAALVVSLVPEDEDSAEVAMRAALTNRYNTVRPFLALLGETSALGAAPVGARVLAGVKRLPALARRRVKDKPLLPREVDDKLVPAAWRKAVYANPSLPQGAVDRDAYVVCVLEQLHRALQRRDVFASPSHRWSDPRARLLDGKEWDAVCEDVLAGLSLDMPVEEHLAALVTALDAAWKLMAERLEEAGKDAKVSIEVQPNGRAKLNVDALGALGEPKSLRWLRKTVEKMLPKIDLPDLLFEVHSWTGFLDAFVHLGDGTTRMKDLHTSVVALLVSEACNIGLTPVTNPGVEALTRSRLVHVDQYYLRADTIASANAALIAAQAEVPIVRYWGDGLLASVDGLRFVVPVRTISAAPSPKYFGFKRGITWLNAVNDQVAGIGQMVVPGTPRDSLHILDALLNLDGGVKPEMVATDNASYSDMVFGLFKILGYNFSPRFRDLEDQRFWRATMPGVETGTYGPLEDIARNRVNLNKVIAHWPDMLRVAGSLVTNQVRAYDLLRMFGREGRPTPLGQAFAEYGRIAKTLHLLAVVDPVDDTYRRQMNRQLTVQESRHKLARDVCHGKRGTIHQAYRDGMEDQLGSLGLVLNAVVLWTTRYIDAAVAQLRAEGHEIRDEDIARLSPLKHKNLNVLGRYSFTASVPAGGLRPLRDPDAPGLDDDEDDDGAED</sequence>
<evidence type="ECO:0000256" key="5">
    <source>
        <dbReference type="SAM" id="MobiDB-lite"/>
    </source>
</evidence>
<name>Q2UZA6_9ACTN</name>
<reference evidence="8" key="1">
    <citation type="submission" date="2005-02" db="EMBL/GenBank/DDBJ databases">
        <title>Comparison of the gene clusters for the biosynthesis of aminoglycoside antibiotics gentamicin (Micromonospora echinospora DSM 43036), fortimicin (Micromonospora olivasterospora DSM 43868), kanamycin (Streptomyces kanamyceticus DSM 40500) and istamycin (Streptomyces tenjimariensis ATCC 31603).</title>
        <authorList>
            <person name="Aboshanab K.M."/>
            <person name="Schmidt-Beissner H."/>
            <person name="Wehmeier U.F."/>
            <person name="Welzel K."/>
            <person name="Vente A."/>
            <person name="Piepersberg W."/>
        </authorList>
    </citation>
    <scope>NUCLEOTIDE SEQUENCE</scope>
    <source>
        <strain evidence="8">ATCC 31603</strain>
    </source>
</reference>
<dbReference type="GO" id="GO:0004803">
    <property type="term" value="F:transposase activity"/>
    <property type="evidence" value="ECO:0007669"/>
    <property type="project" value="InterPro"/>
</dbReference>
<feature type="compositionally biased region" description="Acidic residues" evidence="5">
    <location>
        <begin position="1053"/>
        <end position="1065"/>
    </location>
</feature>
<organism evidence="8">
    <name type="scientific">Streptomyces tenjimariensis</name>
    <dbReference type="NCBI Taxonomy" id="29308"/>
    <lineage>
        <taxon>Bacteria</taxon>
        <taxon>Bacillati</taxon>
        <taxon>Actinomycetota</taxon>
        <taxon>Actinomycetes</taxon>
        <taxon>Kitasatosporales</taxon>
        <taxon>Streptomycetaceae</taxon>
        <taxon>Streptomyces</taxon>
    </lineage>
</organism>
<dbReference type="EMBL" id="AJ845083">
    <property type="protein sequence ID" value="CAI59998.1"/>
    <property type="molecule type" value="Genomic_DNA"/>
</dbReference>
<dbReference type="GO" id="GO:0003677">
    <property type="term" value="F:DNA binding"/>
    <property type="evidence" value="ECO:0007669"/>
    <property type="project" value="UniProtKB-KW"/>
</dbReference>
<evidence type="ECO:0000256" key="1">
    <source>
        <dbReference type="ARBA" id="ARBA00009402"/>
    </source>
</evidence>
<dbReference type="NCBIfam" id="NF033527">
    <property type="entry name" value="transpos_Tn3"/>
    <property type="match status" value="1"/>
</dbReference>
<protein>
    <submittedName>
        <fullName evidence="8">Putative transposase</fullName>
    </submittedName>
</protein>
<evidence type="ECO:0000256" key="2">
    <source>
        <dbReference type="ARBA" id="ARBA00022578"/>
    </source>
</evidence>
<keyword evidence="2" id="KW-0815">Transposition</keyword>
<evidence type="ECO:0000313" key="8">
    <source>
        <dbReference type="EMBL" id="CAI59998.1"/>
    </source>
</evidence>
<feature type="domain" description="DUF4158" evidence="7">
    <location>
        <begin position="26"/>
        <end position="194"/>
    </location>
</feature>